<feature type="region of interest" description="Disordered" evidence="1">
    <location>
        <begin position="147"/>
        <end position="176"/>
    </location>
</feature>
<dbReference type="SUPFAM" id="SSF47576">
    <property type="entry name" value="Calponin-homology domain, CH-domain"/>
    <property type="match status" value="1"/>
</dbReference>
<proteinExistence type="predicted"/>
<dbReference type="eggNOG" id="KOG2046">
    <property type="taxonomic scope" value="Eukaryota"/>
</dbReference>
<dbReference type="HOGENOM" id="CLU_055232_1_1_1"/>
<organism evidence="3 4">
    <name type="scientific">Nematostella vectensis</name>
    <name type="common">Starlet sea anemone</name>
    <dbReference type="NCBI Taxonomy" id="45351"/>
    <lineage>
        <taxon>Eukaryota</taxon>
        <taxon>Metazoa</taxon>
        <taxon>Cnidaria</taxon>
        <taxon>Anthozoa</taxon>
        <taxon>Hexacorallia</taxon>
        <taxon>Actiniaria</taxon>
        <taxon>Edwardsiidae</taxon>
        <taxon>Nematostella</taxon>
    </lineage>
</organism>
<dbReference type="Gene3D" id="1.10.418.10">
    <property type="entry name" value="Calponin-like domain"/>
    <property type="match status" value="1"/>
</dbReference>
<dbReference type="GO" id="GO:0051015">
    <property type="term" value="F:actin filament binding"/>
    <property type="evidence" value="ECO:0000318"/>
    <property type="project" value="GO_Central"/>
</dbReference>
<dbReference type="PhylomeDB" id="A7RPE4"/>
<dbReference type="PRINTS" id="PR00888">
    <property type="entry name" value="SM22CALPONIN"/>
</dbReference>
<dbReference type="PROSITE" id="PS50021">
    <property type="entry name" value="CH"/>
    <property type="match status" value="1"/>
</dbReference>
<dbReference type="GO" id="GO:0007015">
    <property type="term" value="P:actin filament organization"/>
    <property type="evidence" value="ECO:0000318"/>
    <property type="project" value="GO_Central"/>
</dbReference>
<keyword evidence="4" id="KW-1185">Reference proteome</keyword>
<accession>A7RPE4</accession>
<gene>
    <name evidence="3" type="ORF">NEMVEDRAFT_v1g200103</name>
</gene>
<feature type="domain" description="Calponin-homology (CH)" evidence="2">
    <location>
        <begin position="23"/>
        <end position="138"/>
    </location>
</feature>
<dbReference type="InterPro" id="IPR001715">
    <property type="entry name" value="CH_dom"/>
</dbReference>
<dbReference type="InterPro" id="IPR050606">
    <property type="entry name" value="Calponin-like"/>
</dbReference>
<evidence type="ECO:0000259" key="2">
    <source>
        <dbReference type="PROSITE" id="PS50021"/>
    </source>
</evidence>
<dbReference type="PANTHER" id="PTHR47385:SF14">
    <property type="entry name" value="TRANSGELIN"/>
    <property type="match status" value="1"/>
</dbReference>
<dbReference type="EMBL" id="DS469525">
    <property type="protein sequence ID" value="EDO46722.1"/>
    <property type="molecule type" value="Genomic_DNA"/>
</dbReference>
<evidence type="ECO:0000313" key="4">
    <source>
        <dbReference type="Proteomes" id="UP000001593"/>
    </source>
</evidence>
<name>A7RPE4_NEMVE</name>
<dbReference type="STRING" id="45351.A7RPE4"/>
<dbReference type="GO" id="GO:0015629">
    <property type="term" value="C:actin cytoskeleton"/>
    <property type="evidence" value="ECO:0000318"/>
    <property type="project" value="GO_Central"/>
</dbReference>
<dbReference type="InterPro" id="IPR036872">
    <property type="entry name" value="CH_dom_sf"/>
</dbReference>
<dbReference type="InterPro" id="IPR003096">
    <property type="entry name" value="SM22_calponin"/>
</dbReference>
<evidence type="ECO:0000313" key="3">
    <source>
        <dbReference type="EMBL" id="EDO46722.1"/>
    </source>
</evidence>
<dbReference type="Pfam" id="PF00307">
    <property type="entry name" value="CH"/>
    <property type="match status" value="1"/>
</dbReference>
<dbReference type="InParanoid" id="A7RPE4"/>
<sequence length="176" mass="19642">MSKPRAFGFSAEAIAKVDAKYPKELEGNARRWVETMYGDTVAWGEERPNQRPGETFAEPLRSGVILCKIANKIKSNAIPKIGESNKSFVMQENISKFLDFCERVLGLDRLNLFQTVDLFERQNVGMVITTLQAVSRKANALHDDLPLFGPKEGSGPNPREFTEEQLKAAKAKGALR</sequence>
<reference evidence="3 4" key="1">
    <citation type="journal article" date="2007" name="Science">
        <title>Sea anemone genome reveals ancestral eumetazoan gene repertoire and genomic organization.</title>
        <authorList>
            <person name="Putnam N.H."/>
            <person name="Srivastava M."/>
            <person name="Hellsten U."/>
            <person name="Dirks B."/>
            <person name="Chapman J."/>
            <person name="Salamov A."/>
            <person name="Terry A."/>
            <person name="Shapiro H."/>
            <person name="Lindquist E."/>
            <person name="Kapitonov V.V."/>
            <person name="Jurka J."/>
            <person name="Genikhovich G."/>
            <person name="Grigoriev I.V."/>
            <person name="Lucas S.M."/>
            <person name="Steele R.E."/>
            <person name="Finnerty J.R."/>
            <person name="Technau U."/>
            <person name="Martindale M.Q."/>
            <person name="Rokhsar D.S."/>
        </authorList>
    </citation>
    <scope>NUCLEOTIDE SEQUENCE [LARGE SCALE GENOMIC DNA]</scope>
    <source>
        <strain evidence="4">CH2 X CH6</strain>
    </source>
</reference>
<evidence type="ECO:0000256" key="1">
    <source>
        <dbReference type="SAM" id="MobiDB-lite"/>
    </source>
</evidence>
<dbReference type="Proteomes" id="UP000001593">
    <property type="component" value="Unassembled WGS sequence"/>
</dbReference>
<protein>
    <recommendedName>
        <fullName evidence="2">Calponin-homology (CH) domain-containing protein</fullName>
    </recommendedName>
</protein>
<dbReference type="AlphaFoldDB" id="A7RPE4"/>
<dbReference type="PANTHER" id="PTHR47385">
    <property type="entry name" value="CALPONIN"/>
    <property type="match status" value="1"/>
</dbReference>
<dbReference type="OMA" id="CKIANKI"/>
<dbReference type="SMART" id="SM00033">
    <property type="entry name" value="CH"/>
    <property type="match status" value="1"/>
</dbReference>